<dbReference type="OrthoDB" id="7017006at2"/>
<evidence type="ECO:0000256" key="1">
    <source>
        <dbReference type="SAM" id="Phobius"/>
    </source>
</evidence>
<gene>
    <name evidence="3" type="ORF">B7H17_16180</name>
</gene>
<dbReference type="RefSeq" id="WP_084857637.1">
    <property type="nucleotide sequence ID" value="NZ_JAOTEI010000038.1"/>
</dbReference>
<keyword evidence="1" id="KW-1133">Transmembrane helix</keyword>
<evidence type="ECO:0000313" key="4">
    <source>
        <dbReference type="Proteomes" id="UP000193675"/>
    </source>
</evidence>
<accession>A0A1X0ZU66</accession>
<protein>
    <recommendedName>
        <fullName evidence="2">Putative cyclic diguanylate phosphodiesterase CSS motif-containing domain-containing protein</fullName>
    </recommendedName>
</protein>
<evidence type="ECO:0000313" key="3">
    <source>
        <dbReference type="EMBL" id="ORL63247.1"/>
    </source>
</evidence>
<comment type="caution">
    <text evidence="3">The sequence shown here is derived from an EMBL/GenBank/DDBJ whole genome shotgun (WGS) entry which is preliminary data.</text>
</comment>
<sequence length="268" mass="29486">MSKFTHAGRSLLEMLLILTISLVPMASGLLVMIYQLERKLEENAQVSVQEAIFAIDRVLDNLQSAASNALPLAGQPCSEAAQPLEVLAAGDPRIRSLILTRNGQSYCSSIETTITDSPTFYSPRALVQLNFDSPITPNGVVVELRLAYANPGVIATAYGIELRNELRGFQDGMVLVLEFGKKYIWEMGDSRDPQEPSQSEFFRSAISSKHGYTVRGGYPEGFTASEIRQSMLQILPSLALVGLLTGAITYWVIFRARNKGRQATSPRR</sequence>
<keyword evidence="1" id="KW-0812">Transmembrane</keyword>
<dbReference type="Proteomes" id="UP000193675">
    <property type="component" value="Unassembled WGS sequence"/>
</dbReference>
<dbReference type="InterPro" id="IPR024744">
    <property type="entry name" value="CSS-motif_dom"/>
</dbReference>
<feature type="transmembrane region" description="Helical" evidence="1">
    <location>
        <begin position="234"/>
        <end position="253"/>
    </location>
</feature>
<feature type="domain" description="Putative cyclic diguanylate phosphodiesterase CSS motif-containing" evidence="2">
    <location>
        <begin position="42"/>
        <end position="229"/>
    </location>
</feature>
<proteinExistence type="predicted"/>
<organism evidence="3 4">
    <name type="scientific">Pseudomonas putida</name>
    <name type="common">Arthrobacter siderocapsulatus</name>
    <dbReference type="NCBI Taxonomy" id="303"/>
    <lineage>
        <taxon>Bacteria</taxon>
        <taxon>Pseudomonadati</taxon>
        <taxon>Pseudomonadota</taxon>
        <taxon>Gammaproteobacteria</taxon>
        <taxon>Pseudomonadales</taxon>
        <taxon>Pseudomonadaceae</taxon>
        <taxon>Pseudomonas</taxon>
    </lineage>
</organism>
<keyword evidence="1" id="KW-0472">Membrane</keyword>
<dbReference type="AlphaFoldDB" id="A0A1X0ZU66"/>
<dbReference type="EMBL" id="NBWC01000023">
    <property type="protein sequence ID" value="ORL63247.1"/>
    <property type="molecule type" value="Genomic_DNA"/>
</dbReference>
<name>A0A1X0ZU66_PSEPU</name>
<feature type="transmembrane region" description="Helical" evidence="1">
    <location>
        <begin position="12"/>
        <end position="34"/>
    </location>
</feature>
<dbReference type="Pfam" id="PF12792">
    <property type="entry name" value="CSS-motif"/>
    <property type="match status" value="1"/>
</dbReference>
<evidence type="ECO:0000259" key="2">
    <source>
        <dbReference type="Pfam" id="PF12792"/>
    </source>
</evidence>
<reference evidence="3 4" key="1">
    <citation type="submission" date="2017-04" db="EMBL/GenBank/DDBJ databases">
        <title>Presence of VIM-2 positive Pseudomonas species in chickens and their surrounding environment.</title>
        <authorList>
            <person name="Zhang R."/>
        </authorList>
    </citation>
    <scope>NUCLEOTIDE SEQUENCE [LARGE SCALE GENOMIC DNA]</scope>
    <source>
        <strain evidence="3 4">DZ-C18</strain>
    </source>
</reference>